<dbReference type="OrthoDB" id="4918285at2"/>
<dbReference type="EMBL" id="FNRY01000002">
    <property type="protein sequence ID" value="SEC52510.1"/>
    <property type="molecule type" value="Genomic_DNA"/>
</dbReference>
<name>A0A1H4T8A9_9MICO</name>
<dbReference type="AlphaFoldDB" id="A0A1H4T8A9"/>
<keyword evidence="2" id="KW-1185">Reference proteome</keyword>
<sequence>MHPQPVTWREVAIGETAIIVSHCEPVAIVRRLRHADLLVSWPDLDVGLRSPTATVLRAPTGAWVLYRPMESEDPATPPGEPAAIHVAWDGTLTRFVALQASHLLGATRHGLWLSTLPSPHPRDLSAWSSTDELVVLGPDSVQRRVSSDRRAAFAVDDGERPMLLLYAAAPEPVRTWGGTSFAHELLQVALPADDVPRTTGDGAQPFSEDELRDVIDVIGVRDVDNEPNDPGLRWNRVEITEADCESAVAAVRSEFAHLANYWRGEDGRTSPLSHGLSDPSVDVEGTWPFTRVEVSFRHPHYVQGRLRRTIRVFDDAGRVSPALYASIHLMEDLSTGRLPSPELAHDGVLDI</sequence>
<reference evidence="1 2" key="1">
    <citation type="submission" date="2016-10" db="EMBL/GenBank/DDBJ databases">
        <authorList>
            <person name="de Groot N.N."/>
        </authorList>
    </citation>
    <scope>NUCLEOTIDE SEQUENCE [LARGE SCALE GENOMIC DNA]</scope>
    <source>
        <strain evidence="1 2">DSM 21799</strain>
    </source>
</reference>
<dbReference type="Proteomes" id="UP000199183">
    <property type="component" value="Unassembled WGS sequence"/>
</dbReference>
<protein>
    <submittedName>
        <fullName evidence="1">Uncharacterized protein</fullName>
    </submittedName>
</protein>
<evidence type="ECO:0000313" key="2">
    <source>
        <dbReference type="Proteomes" id="UP000199183"/>
    </source>
</evidence>
<accession>A0A1H4T8A9</accession>
<proteinExistence type="predicted"/>
<dbReference type="STRING" id="640635.SAMN04489806_3128"/>
<dbReference type="RefSeq" id="WP_091187572.1">
    <property type="nucleotide sequence ID" value="NZ_FNRY01000002.1"/>
</dbReference>
<evidence type="ECO:0000313" key="1">
    <source>
        <dbReference type="EMBL" id="SEC52510.1"/>
    </source>
</evidence>
<gene>
    <name evidence="1" type="ORF">SAMN04489806_3128</name>
</gene>
<organism evidence="1 2">
    <name type="scientific">Paramicrobacterium humi</name>
    <dbReference type="NCBI Taxonomy" id="640635"/>
    <lineage>
        <taxon>Bacteria</taxon>
        <taxon>Bacillati</taxon>
        <taxon>Actinomycetota</taxon>
        <taxon>Actinomycetes</taxon>
        <taxon>Micrococcales</taxon>
        <taxon>Microbacteriaceae</taxon>
        <taxon>Paramicrobacterium</taxon>
    </lineage>
</organism>